<keyword evidence="2" id="KW-1185">Reference proteome</keyword>
<name>A0A2T0X8U3_9RHOB</name>
<proteinExistence type="predicted"/>
<dbReference type="EMBL" id="PVTT01000001">
    <property type="protein sequence ID" value="PRY95368.1"/>
    <property type="molecule type" value="Genomic_DNA"/>
</dbReference>
<comment type="caution">
    <text evidence="1">The sequence shown here is derived from an EMBL/GenBank/DDBJ whole genome shotgun (WGS) entry which is preliminary data.</text>
</comment>
<gene>
    <name evidence="1" type="ORF">BCF33_0986</name>
</gene>
<dbReference type="OrthoDB" id="8478788at2"/>
<dbReference type="Proteomes" id="UP000238801">
    <property type="component" value="Unassembled WGS sequence"/>
</dbReference>
<reference evidence="1 2" key="1">
    <citation type="submission" date="2018-03" db="EMBL/GenBank/DDBJ databases">
        <title>Genomic Encyclopedia of Archaeal and Bacterial Type Strains, Phase II (KMG-II): from individual species to whole genera.</title>
        <authorList>
            <person name="Goeker M."/>
        </authorList>
    </citation>
    <scope>NUCLEOTIDE SEQUENCE [LARGE SCALE GENOMIC DNA]</scope>
    <source>
        <strain evidence="1 2">DSM 29318</strain>
    </source>
</reference>
<dbReference type="AlphaFoldDB" id="A0A2T0X8U3"/>
<protein>
    <recommendedName>
        <fullName evidence="3">PhiE125 gp8 family phage protein</fullName>
    </recommendedName>
</protein>
<evidence type="ECO:0000313" key="2">
    <source>
        <dbReference type="Proteomes" id="UP000238801"/>
    </source>
</evidence>
<organism evidence="1 2">
    <name type="scientific">Hasllibacter halocynthiae</name>
    <dbReference type="NCBI Taxonomy" id="595589"/>
    <lineage>
        <taxon>Bacteria</taxon>
        <taxon>Pseudomonadati</taxon>
        <taxon>Pseudomonadota</taxon>
        <taxon>Alphaproteobacteria</taxon>
        <taxon>Rhodobacterales</taxon>
        <taxon>Roseobacteraceae</taxon>
        <taxon>Hasllibacter</taxon>
    </lineage>
</organism>
<evidence type="ECO:0000313" key="1">
    <source>
        <dbReference type="EMBL" id="PRY95368.1"/>
    </source>
</evidence>
<dbReference type="RefSeq" id="WP_106159753.1">
    <property type="nucleotide sequence ID" value="NZ_PVTT01000001.1"/>
</dbReference>
<evidence type="ECO:0008006" key="3">
    <source>
        <dbReference type="Google" id="ProtNLM"/>
    </source>
</evidence>
<sequence>MDYRELEPAPIAALPLEALRDHLRLGRGFADDAVEEGVLEDALRAAIDAVERRVGRALIRRRFWMPCAFGAARLPLAEAEVEGVDLAGPEGTEAAAGWSVLREGDALRVVGIRGGRDDRPSVRFAAGFGAWEDVPKDLAFAVLSLAAAFHDARGAHVRWPDAALALAAPWKRLRIGGAA</sequence>
<accession>A0A2T0X8U3</accession>